<dbReference type="PANTHER" id="PTHR30336">
    <property type="entry name" value="INNER MEMBRANE PROTEIN, PROBABLE PERMEASE"/>
    <property type="match status" value="1"/>
</dbReference>
<protein>
    <submittedName>
        <fullName evidence="3">Uncharacterized SAM-binding protein YcdF, DUF218 family</fullName>
    </submittedName>
</protein>
<keyword evidence="1" id="KW-1133">Transmembrane helix</keyword>
<reference evidence="4" key="1">
    <citation type="submission" date="2016-11" db="EMBL/GenBank/DDBJ databases">
        <authorList>
            <person name="Varghese N."/>
            <person name="Submissions S."/>
        </authorList>
    </citation>
    <scope>NUCLEOTIDE SEQUENCE [LARGE SCALE GENOMIC DNA]</scope>
    <source>
        <strain evidence="4">DSM 26134</strain>
    </source>
</reference>
<gene>
    <name evidence="3" type="ORF">SAMN04488028_10942</name>
</gene>
<evidence type="ECO:0000256" key="1">
    <source>
        <dbReference type="SAM" id="Phobius"/>
    </source>
</evidence>
<proteinExistence type="predicted"/>
<dbReference type="STRING" id="156994.SAMN04488028_10942"/>
<evidence type="ECO:0000313" key="4">
    <source>
        <dbReference type="Proteomes" id="UP000184474"/>
    </source>
</evidence>
<accession>A0A1M6VGR6</accession>
<keyword evidence="4" id="KW-1185">Reference proteome</keyword>
<evidence type="ECO:0000259" key="2">
    <source>
        <dbReference type="Pfam" id="PF02698"/>
    </source>
</evidence>
<organism evidence="3 4">
    <name type="scientific">Reichenbachiella agariperforans</name>
    <dbReference type="NCBI Taxonomy" id="156994"/>
    <lineage>
        <taxon>Bacteria</taxon>
        <taxon>Pseudomonadati</taxon>
        <taxon>Bacteroidota</taxon>
        <taxon>Cytophagia</taxon>
        <taxon>Cytophagales</taxon>
        <taxon>Reichenbachiellaceae</taxon>
        <taxon>Reichenbachiella</taxon>
    </lineage>
</organism>
<feature type="transmembrane region" description="Helical" evidence="1">
    <location>
        <begin position="38"/>
        <end position="59"/>
    </location>
</feature>
<name>A0A1M6VGR6_REIAG</name>
<dbReference type="GO" id="GO:0043164">
    <property type="term" value="P:Gram-negative-bacterium-type cell wall biogenesis"/>
    <property type="evidence" value="ECO:0007669"/>
    <property type="project" value="TreeGrafter"/>
</dbReference>
<dbReference type="AlphaFoldDB" id="A0A1M6VGR6"/>
<dbReference type="GO" id="GO:0005886">
    <property type="term" value="C:plasma membrane"/>
    <property type="evidence" value="ECO:0007669"/>
    <property type="project" value="TreeGrafter"/>
</dbReference>
<evidence type="ECO:0000313" key="3">
    <source>
        <dbReference type="EMBL" id="SHK80659.1"/>
    </source>
</evidence>
<dbReference type="InterPro" id="IPR014729">
    <property type="entry name" value="Rossmann-like_a/b/a_fold"/>
</dbReference>
<dbReference type="Pfam" id="PF02698">
    <property type="entry name" value="DUF218"/>
    <property type="match status" value="1"/>
</dbReference>
<dbReference type="GO" id="GO:0000270">
    <property type="term" value="P:peptidoglycan metabolic process"/>
    <property type="evidence" value="ECO:0007669"/>
    <property type="project" value="TreeGrafter"/>
</dbReference>
<dbReference type="InterPro" id="IPR003848">
    <property type="entry name" value="DUF218"/>
</dbReference>
<dbReference type="Proteomes" id="UP000184474">
    <property type="component" value="Unassembled WGS sequence"/>
</dbReference>
<dbReference type="EMBL" id="FRAA01000009">
    <property type="protein sequence ID" value="SHK80659.1"/>
    <property type="molecule type" value="Genomic_DNA"/>
</dbReference>
<dbReference type="Gene3D" id="3.40.50.620">
    <property type="entry name" value="HUPs"/>
    <property type="match status" value="1"/>
</dbReference>
<sequence>MLFVLSKIVYWLIMPLSISMILLLSSWCVRNTKTKKRLFLLGIVSLLFFSNPLLSKWMINLWEPTPVLYTEITKHYDWAIVLAGITEPNRPPYDRVQFNKGADRIVHAIQLYKLGKVKKILISGGSGVVGYDGKKESHALAGFAQMCGVDSTAIFIEDQSRNTHENALYSTQQITTNETTILFTSAFHIRRAKGCFQKLGVTADTFPTDYYGGEIHWTPDALFIPKTESIQTWSMLIKEWVGLGSYKLLGYI</sequence>
<dbReference type="InterPro" id="IPR051599">
    <property type="entry name" value="Cell_Envelope_Assoc"/>
</dbReference>
<dbReference type="PANTHER" id="PTHR30336:SF4">
    <property type="entry name" value="ENVELOPE BIOGENESIS FACTOR ELYC"/>
    <property type="match status" value="1"/>
</dbReference>
<dbReference type="CDD" id="cd06259">
    <property type="entry name" value="YdcF-like"/>
    <property type="match status" value="1"/>
</dbReference>
<feature type="domain" description="DUF218" evidence="2">
    <location>
        <begin position="77"/>
        <end position="242"/>
    </location>
</feature>
<keyword evidence="1" id="KW-0812">Transmembrane</keyword>
<keyword evidence="1" id="KW-0472">Membrane</keyword>
<feature type="transmembrane region" description="Helical" evidence="1">
    <location>
        <begin position="12"/>
        <end position="29"/>
    </location>
</feature>